<dbReference type="EMBL" id="QGLF01000004">
    <property type="protein sequence ID" value="PWR20112.1"/>
    <property type="molecule type" value="Genomic_DNA"/>
</dbReference>
<dbReference type="InterPro" id="IPR025502">
    <property type="entry name" value="TldD"/>
</dbReference>
<dbReference type="Pfam" id="PF19289">
    <property type="entry name" value="PmbA_TldD_3rd"/>
    <property type="match status" value="1"/>
</dbReference>
<organism evidence="8 9">
    <name type="scientific">Zavarzinia compransoris</name>
    <dbReference type="NCBI Taxonomy" id="1264899"/>
    <lineage>
        <taxon>Bacteria</taxon>
        <taxon>Pseudomonadati</taxon>
        <taxon>Pseudomonadota</taxon>
        <taxon>Alphaproteobacteria</taxon>
        <taxon>Rhodospirillales</taxon>
        <taxon>Zavarziniaceae</taxon>
        <taxon>Zavarzinia</taxon>
    </lineage>
</organism>
<dbReference type="InterPro" id="IPR045569">
    <property type="entry name" value="Metalloprtase-TldD/E_C"/>
</dbReference>
<sequence length="482" mass="50362">MTSPSEADRLVPDALFFERAGLDPVRIDRLVDDALAGADDGELFLEYAQSESFAFDDGRLKAATFDTSQGFGLRAVAGEATGFAHAADLSEEAIERAARTVRAVSAGHGGTMAGPPAGTNAKLYVDDNPLSAVPFEAKTKLLAEIDAYARAKDRRVRQVSASLSASWQVVEIVRASGLRVRDVRPLVRLGVSVVVEDGGKQEAGSYGAGERGFYTKYMDPAHWQGAVDEALRQALVNLDAVAAPAGEMPVVLGAGWPGILLHEAIGHGLEGDFNRKKTSAFSGLMGTQVAAKGVTVVDDGTLPGRRGSLTVDDEGTPTNRTTLIEDGILVGYLQDRLNARLMGMAPTGNGRRQSYAHSPMPRMTNTIMLGGDTTRDEIIASVKNGLYAVNFGGGQVDITSGKFVFTCTEAYRIENGRLGPAVKGATLIGNGPDCLTQVRAVANDMALDPGIGTCGKSGQGVPVGVGQPSLLIDGLTVGGTAA</sequence>
<name>A0A317E0D9_9PROT</name>
<evidence type="ECO:0000259" key="5">
    <source>
        <dbReference type="Pfam" id="PF01523"/>
    </source>
</evidence>
<keyword evidence="3" id="KW-0378">Hydrolase</keyword>
<dbReference type="NCBIfam" id="NF008006">
    <property type="entry name" value="PRK10735.1"/>
    <property type="match status" value="1"/>
</dbReference>
<dbReference type="InterPro" id="IPR045570">
    <property type="entry name" value="Metalloprtase-TldD/E_cen_dom"/>
</dbReference>
<dbReference type="Pfam" id="PF19290">
    <property type="entry name" value="PmbA_TldD_2nd"/>
    <property type="match status" value="1"/>
</dbReference>
<comment type="similarity">
    <text evidence="1">Belongs to the peptidase U62 family.</text>
</comment>
<comment type="caution">
    <text evidence="8">The sequence shown here is derived from an EMBL/GenBank/DDBJ whole genome shotgun (WGS) entry which is preliminary data.</text>
</comment>
<feature type="domain" description="Metalloprotease TldD/E N-terminal" evidence="5">
    <location>
        <begin position="42"/>
        <end position="103"/>
    </location>
</feature>
<evidence type="ECO:0000256" key="2">
    <source>
        <dbReference type="ARBA" id="ARBA00022670"/>
    </source>
</evidence>
<proteinExistence type="inferred from homology"/>
<dbReference type="InterPro" id="IPR051463">
    <property type="entry name" value="Peptidase_U62_metallo"/>
</dbReference>
<dbReference type="Gene3D" id="3.30.2290.10">
    <property type="entry name" value="PmbA/TldD superfamily"/>
    <property type="match status" value="1"/>
</dbReference>
<keyword evidence="4 8" id="KW-0482">Metalloprotease</keyword>
<dbReference type="Pfam" id="PF01523">
    <property type="entry name" value="PmbA_TldD_1st"/>
    <property type="match status" value="1"/>
</dbReference>
<evidence type="ECO:0000256" key="4">
    <source>
        <dbReference type="ARBA" id="ARBA00023049"/>
    </source>
</evidence>
<dbReference type="OrthoDB" id="9803213at2"/>
<evidence type="ECO:0000259" key="7">
    <source>
        <dbReference type="Pfam" id="PF19290"/>
    </source>
</evidence>
<evidence type="ECO:0000259" key="6">
    <source>
        <dbReference type="Pfam" id="PF19289"/>
    </source>
</evidence>
<evidence type="ECO:0000313" key="9">
    <source>
        <dbReference type="Proteomes" id="UP000246077"/>
    </source>
</evidence>
<keyword evidence="9" id="KW-1185">Reference proteome</keyword>
<dbReference type="InterPro" id="IPR036059">
    <property type="entry name" value="TldD/PmbA_sf"/>
</dbReference>
<evidence type="ECO:0000256" key="1">
    <source>
        <dbReference type="ARBA" id="ARBA00005836"/>
    </source>
</evidence>
<dbReference type="Proteomes" id="UP000246077">
    <property type="component" value="Unassembled WGS sequence"/>
</dbReference>
<dbReference type="PANTHER" id="PTHR30624">
    <property type="entry name" value="UNCHARACTERIZED PROTEIN TLDD AND PMBA"/>
    <property type="match status" value="1"/>
</dbReference>
<accession>A0A317E0D9</accession>
<feature type="domain" description="Metalloprotease TldD/E central" evidence="7">
    <location>
        <begin position="129"/>
        <end position="238"/>
    </location>
</feature>
<dbReference type="SUPFAM" id="SSF111283">
    <property type="entry name" value="Putative modulator of DNA gyrase, PmbA/TldD"/>
    <property type="match status" value="1"/>
</dbReference>
<dbReference type="GO" id="GO:0005829">
    <property type="term" value="C:cytosol"/>
    <property type="evidence" value="ECO:0007669"/>
    <property type="project" value="TreeGrafter"/>
</dbReference>
<dbReference type="PIRSF" id="PIRSF004919">
    <property type="entry name" value="TldD"/>
    <property type="match status" value="1"/>
</dbReference>
<dbReference type="PANTHER" id="PTHR30624:SF4">
    <property type="entry name" value="METALLOPROTEASE TLDD"/>
    <property type="match status" value="1"/>
</dbReference>
<keyword evidence="2 8" id="KW-0645">Protease</keyword>
<dbReference type="AlphaFoldDB" id="A0A317E0D9"/>
<dbReference type="RefSeq" id="WP_109922325.1">
    <property type="nucleotide sequence ID" value="NZ_QGLF01000004.1"/>
</dbReference>
<protein>
    <submittedName>
        <fullName evidence="8">Metalloprotease TldD</fullName>
    </submittedName>
</protein>
<reference evidence="9" key="1">
    <citation type="submission" date="2018-05" db="EMBL/GenBank/DDBJ databases">
        <title>Zavarzinia sp. HR-AS.</title>
        <authorList>
            <person name="Lee Y."/>
            <person name="Jeon C.O."/>
        </authorList>
    </citation>
    <scope>NUCLEOTIDE SEQUENCE [LARGE SCALE GENOMIC DNA]</scope>
    <source>
        <strain evidence="9">DSM 1231</strain>
    </source>
</reference>
<dbReference type="GO" id="GO:0006508">
    <property type="term" value="P:proteolysis"/>
    <property type="evidence" value="ECO:0007669"/>
    <property type="project" value="UniProtKB-KW"/>
</dbReference>
<evidence type="ECO:0000313" key="8">
    <source>
        <dbReference type="EMBL" id="PWR20112.1"/>
    </source>
</evidence>
<dbReference type="InterPro" id="IPR002510">
    <property type="entry name" value="Metalloprtase-TldD/E_N"/>
</dbReference>
<feature type="domain" description="Metalloprotease TldD/E C-terminal" evidence="6">
    <location>
        <begin position="246"/>
        <end position="479"/>
    </location>
</feature>
<evidence type="ECO:0000256" key="3">
    <source>
        <dbReference type="ARBA" id="ARBA00022801"/>
    </source>
</evidence>
<dbReference type="InterPro" id="IPR035068">
    <property type="entry name" value="TldD/PmbA_N"/>
</dbReference>
<gene>
    <name evidence="8" type="ORF">DKG75_15470</name>
</gene>
<dbReference type="GO" id="GO:0008237">
    <property type="term" value="F:metallopeptidase activity"/>
    <property type="evidence" value="ECO:0007669"/>
    <property type="project" value="UniProtKB-KW"/>
</dbReference>